<feature type="region of interest" description="Disordered" evidence="1">
    <location>
        <begin position="1"/>
        <end position="27"/>
    </location>
</feature>
<protein>
    <recommendedName>
        <fullName evidence="4">DUF740 domain-containing protein</fullName>
    </recommendedName>
</protein>
<sequence>MAHSKQTNRRRSSSLCHRHPSAKPTSGFCASCLRERLVTIEAQSPSSPAAIQTPELRRIRSYSVRNASAASVSEQPRRRSCDARSSASSLHDLFVDDDEERPDSSIRKPLVPDLKEEEEDEEDYYDGDDIKGFDEEKPMKIVEEEIDNGESGEHKTMKEFIDLDRGNQIRKHNGKDLKEIASVFSRKLKSFSLNHQKNKRNDGKLDARFAGIGIGRRSCDFDPRLSLDGGRISFDKPRASWDGCLIEKSYSKLTPLSTVTEDAKTLPEKKSDGEEEEEEEEKSPGGTVQTRNYYSDSRRRRSFDRSISIKRQGLLEVDELKSISNAKVSPETAGLFHGAKLLVTEKELRDSNWYSIKTHKPESVVELVSKGKICVAASERKQDSVELKKPRKKWPKGWNLWGLIQRKNETKNEIKTEQSLKLEEKAIEGSLAESLLKLRRVGKGENNGGVSEKLLKSYSVSARKSCDGSFSSSAAIASGFEGGRSSCDGLFHGSMNSVEVGRSSCDGLVNGIERQQSHHLHQRKANDGTYVRENLDKSLFRFYLTPARSQKASKSGKSRLMN</sequence>
<dbReference type="EMBL" id="CACVBM020001163">
    <property type="protein sequence ID" value="CAA7036672.1"/>
    <property type="molecule type" value="Genomic_DNA"/>
</dbReference>
<name>A0A6D2JC78_9BRAS</name>
<feature type="compositionally biased region" description="Basic and acidic residues" evidence="1">
    <location>
        <begin position="261"/>
        <end position="272"/>
    </location>
</feature>
<organism evidence="2 3">
    <name type="scientific">Microthlaspi erraticum</name>
    <dbReference type="NCBI Taxonomy" id="1685480"/>
    <lineage>
        <taxon>Eukaryota</taxon>
        <taxon>Viridiplantae</taxon>
        <taxon>Streptophyta</taxon>
        <taxon>Embryophyta</taxon>
        <taxon>Tracheophyta</taxon>
        <taxon>Spermatophyta</taxon>
        <taxon>Magnoliopsida</taxon>
        <taxon>eudicotyledons</taxon>
        <taxon>Gunneridae</taxon>
        <taxon>Pentapetalae</taxon>
        <taxon>rosids</taxon>
        <taxon>malvids</taxon>
        <taxon>Brassicales</taxon>
        <taxon>Brassicaceae</taxon>
        <taxon>Coluteocarpeae</taxon>
        <taxon>Microthlaspi</taxon>
    </lineage>
</organism>
<dbReference type="AlphaFoldDB" id="A0A6D2JC78"/>
<evidence type="ECO:0000256" key="1">
    <source>
        <dbReference type="SAM" id="MobiDB-lite"/>
    </source>
</evidence>
<dbReference type="Proteomes" id="UP000467841">
    <property type="component" value="Unassembled WGS sequence"/>
</dbReference>
<dbReference type="Pfam" id="PF05340">
    <property type="entry name" value="DUF740"/>
    <property type="match status" value="1"/>
</dbReference>
<feature type="compositionally biased region" description="Acidic residues" evidence="1">
    <location>
        <begin position="115"/>
        <end position="127"/>
    </location>
</feature>
<dbReference type="PANTHER" id="PTHR31659:SF19">
    <property type="entry name" value="FAMILY PROTEIN, PUTATIVE (DUF740)-RELATED"/>
    <property type="match status" value="1"/>
</dbReference>
<accession>A0A6D2JC78</accession>
<reference evidence="2" key="1">
    <citation type="submission" date="2020-01" db="EMBL/GenBank/DDBJ databases">
        <authorList>
            <person name="Mishra B."/>
        </authorList>
    </citation>
    <scope>NUCLEOTIDE SEQUENCE [LARGE SCALE GENOMIC DNA]</scope>
</reference>
<dbReference type="PANTHER" id="PTHR31659">
    <property type="entry name" value="PROTEIN: UPF0503-LIKE PROTEIN, PUTATIVE (DUF740)-RELATED"/>
    <property type="match status" value="1"/>
</dbReference>
<gene>
    <name evidence="2" type="ORF">MERR_LOCUS23907</name>
</gene>
<evidence type="ECO:0008006" key="4">
    <source>
        <dbReference type="Google" id="ProtNLM"/>
    </source>
</evidence>
<comment type="caution">
    <text evidence="2">The sequence shown here is derived from an EMBL/GenBank/DDBJ whole genome shotgun (WGS) entry which is preliminary data.</text>
</comment>
<feature type="region of interest" description="Disordered" evidence="1">
    <location>
        <begin position="259"/>
        <end position="297"/>
    </location>
</feature>
<feature type="region of interest" description="Disordered" evidence="1">
    <location>
        <begin position="64"/>
        <end position="132"/>
    </location>
</feature>
<feature type="compositionally biased region" description="Basic residues" evidence="1">
    <location>
        <begin position="1"/>
        <end position="21"/>
    </location>
</feature>
<dbReference type="OrthoDB" id="758624at2759"/>
<proteinExistence type="predicted"/>
<feature type="compositionally biased region" description="Polar residues" evidence="1">
    <location>
        <begin position="64"/>
        <end position="74"/>
    </location>
</feature>
<keyword evidence="3" id="KW-1185">Reference proteome</keyword>
<evidence type="ECO:0000313" key="3">
    <source>
        <dbReference type="Proteomes" id="UP000467841"/>
    </source>
</evidence>
<dbReference type="InterPro" id="IPR008004">
    <property type="entry name" value="OCTOPUS-like"/>
</dbReference>
<evidence type="ECO:0000313" key="2">
    <source>
        <dbReference type="EMBL" id="CAA7036672.1"/>
    </source>
</evidence>